<name>A0A0J9VQP2_PLAVI</name>
<dbReference type="AlphaFoldDB" id="A0A0J9VQP2"/>
<keyword evidence="1" id="KW-0175">Coiled coil</keyword>
<evidence type="ECO:0000313" key="2">
    <source>
        <dbReference type="EMBL" id="KMZ89683.1"/>
    </source>
</evidence>
<proteinExistence type="predicted"/>
<evidence type="ECO:0000256" key="1">
    <source>
        <dbReference type="SAM" id="Coils"/>
    </source>
</evidence>
<gene>
    <name evidence="2" type="ORF">PVMG_04513</name>
</gene>
<dbReference type="OrthoDB" id="10478221at2759"/>
<feature type="coiled-coil region" evidence="1">
    <location>
        <begin position="203"/>
        <end position="244"/>
    </location>
</feature>
<dbReference type="Proteomes" id="UP000053776">
    <property type="component" value="Unassembled WGS sequence"/>
</dbReference>
<accession>A0A0J9VQP2</accession>
<reference evidence="2 3" key="1">
    <citation type="submission" date="2011-08" db="EMBL/GenBank/DDBJ databases">
        <title>The Genome Sequence of Plasmodium vivax Mauritania I.</title>
        <authorList>
            <consortium name="The Broad Institute Genome Sequencing Platform"/>
            <consortium name="The Broad Institute Genome Sequencing Center for Infectious Disease"/>
            <person name="Neafsey D."/>
            <person name="Carlton J."/>
            <person name="Barnwell J."/>
            <person name="Collins W."/>
            <person name="Escalante A."/>
            <person name="Mullikin J."/>
            <person name="Saul A."/>
            <person name="Guigo R."/>
            <person name="Camara F."/>
            <person name="Young S.K."/>
            <person name="Zeng Q."/>
            <person name="Gargeya S."/>
            <person name="Fitzgerald M."/>
            <person name="Haas B."/>
            <person name="Abouelleil A."/>
            <person name="Alvarado L."/>
            <person name="Arachchi H.M."/>
            <person name="Berlin A."/>
            <person name="Brown A."/>
            <person name="Chapman S.B."/>
            <person name="Chen Z."/>
            <person name="Dunbar C."/>
            <person name="Freedman E."/>
            <person name="Gearin G."/>
            <person name="Gellesch M."/>
            <person name="Goldberg J."/>
            <person name="Griggs A."/>
            <person name="Gujja S."/>
            <person name="Heiman D."/>
            <person name="Howarth C."/>
            <person name="Larson L."/>
            <person name="Lui A."/>
            <person name="MacDonald P.J.P."/>
            <person name="Montmayeur A."/>
            <person name="Murphy C."/>
            <person name="Neiman D."/>
            <person name="Pearson M."/>
            <person name="Priest M."/>
            <person name="Roberts A."/>
            <person name="Saif S."/>
            <person name="Shea T."/>
            <person name="Shenoy N."/>
            <person name="Sisk P."/>
            <person name="Stolte C."/>
            <person name="Sykes S."/>
            <person name="Wortman J."/>
            <person name="Nusbaum C."/>
            <person name="Birren B."/>
        </authorList>
    </citation>
    <scope>NUCLEOTIDE SEQUENCE [LARGE SCALE GENOMIC DNA]</scope>
    <source>
        <strain evidence="2 3">Mauritania I</strain>
    </source>
</reference>
<organism evidence="2 3">
    <name type="scientific">Plasmodium vivax Mauritania I</name>
    <dbReference type="NCBI Taxonomy" id="1035515"/>
    <lineage>
        <taxon>Eukaryota</taxon>
        <taxon>Sar</taxon>
        <taxon>Alveolata</taxon>
        <taxon>Apicomplexa</taxon>
        <taxon>Aconoidasida</taxon>
        <taxon>Haemosporida</taxon>
        <taxon>Plasmodiidae</taxon>
        <taxon>Plasmodium</taxon>
        <taxon>Plasmodium (Plasmodium)</taxon>
    </lineage>
</organism>
<evidence type="ECO:0000313" key="3">
    <source>
        <dbReference type="Proteomes" id="UP000053776"/>
    </source>
</evidence>
<protein>
    <recommendedName>
        <fullName evidence="4">VIR protein</fullName>
    </recommendedName>
</protein>
<evidence type="ECO:0008006" key="4">
    <source>
        <dbReference type="Google" id="ProtNLM"/>
    </source>
</evidence>
<sequence length="288" mass="33289">MFEEYNHNINDYEHSVYTTCDFIRVPGVKNASIYNEFCAKLMRNIMLIDDLSNEDITEVETSDANVPKAEESSGVPNKDVHCSYLNKWIYYYIYKKPVPNDFIKKIFEITHKMLSANNSSYKCKYESLNEDYIEPYNIIKLTFIADYTETILDILNKDKHPDYSACLKYIHECAAIYKKINKTNCPDNYDRRQSKLVNTCNELENFKSIYENKLSKVDQLREKLSKLDDELTEAEQRILLEQKEYNAAQNGFLSGSLQRNLSTGAVAAAGTGALLLALNKVNINSMYK</sequence>
<dbReference type="EMBL" id="KQ235146">
    <property type="protein sequence ID" value="KMZ89683.1"/>
    <property type="molecule type" value="Genomic_DNA"/>
</dbReference>